<name>C5KNV9_PERM5</name>
<dbReference type="OrthoDB" id="289038at2759"/>
<dbReference type="Pfam" id="PF00443">
    <property type="entry name" value="UCH"/>
    <property type="match status" value="1"/>
</dbReference>
<feature type="region of interest" description="Disordered" evidence="1">
    <location>
        <begin position="22"/>
        <end position="67"/>
    </location>
</feature>
<dbReference type="GeneID" id="9059224"/>
<dbReference type="RefSeq" id="XP_002782039.1">
    <property type="nucleotide sequence ID" value="XM_002781993.1"/>
</dbReference>
<proteinExistence type="predicted"/>
<dbReference type="GO" id="GO:0004843">
    <property type="term" value="F:cysteine-type deubiquitinase activity"/>
    <property type="evidence" value="ECO:0007669"/>
    <property type="project" value="InterPro"/>
</dbReference>
<dbReference type="PROSITE" id="PS50235">
    <property type="entry name" value="USP_3"/>
    <property type="match status" value="1"/>
</dbReference>
<dbReference type="InParanoid" id="C5KNV9"/>
<sequence length="232" mass="25631">MVDLGELGEPPVKVPRVVDVIPRESASKPGGVTEEDEDAVSFSSECSVEEDDDDDSRGGKSVVEPEVPPARAEELEMWVDMCEASNRIPKASLRSMEVKSAGPFSFRLLVYPCGTQDARHGSDYAPSAFVEIVPPEKRGLNSEPGRYFPDRWCLRCVNFCISIINFKADRHGRILLRCAAQALRLGVESQGNRPDYDGPVVPYLGLENLGATCYLNGLLQSLFLIPQFRRIV</sequence>
<organism evidence="4">
    <name type="scientific">Perkinsus marinus (strain ATCC 50983 / TXsc)</name>
    <dbReference type="NCBI Taxonomy" id="423536"/>
    <lineage>
        <taxon>Eukaryota</taxon>
        <taxon>Sar</taxon>
        <taxon>Alveolata</taxon>
        <taxon>Perkinsozoa</taxon>
        <taxon>Perkinsea</taxon>
        <taxon>Perkinsida</taxon>
        <taxon>Perkinsidae</taxon>
        <taxon>Perkinsus</taxon>
    </lineage>
</organism>
<accession>C5KNV9</accession>
<dbReference type="Proteomes" id="UP000007800">
    <property type="component" value="Unassembled WGS sequence"/>
</dbReference>
<evidence type="ECO:0000313" key="4">
    <source>
        <dbReference type="Proteomes" id="UP000007800"/>
    </source>
</evidence>
<evidence type="ECO:0000259" key="2">
    <source>
        <dbReference type="PROSITE" id="PS50235"/>
    </source>
</evidence>
<dbReference type="Gene3D" id="3.90.70.10">
    <property type="entry name" value="Cysteine proteinases"/>
    <property type="match status" value="1"/>
</dbReference>
<dbReference type="InterPro" id="IPR038765">
    <property type="entry name" value="Papain-like_cys_pep_sf"/>
</dbReference>
<dbReference type="EMBL" id="GG674862">
    <property type="protein sequence ID" value="EER13834.1"/>
    <property type="molecule type" value="Genomic_DNA"/>
</dbReference>
<dbReference type="SUPFAM" id="SSF54001">
    <property type="entry name" value="Cysteine proteinases"/>
    <property type="match status" value="1"/>
</dbReference>
<dbReference type="InterPro" id="IPR001394">
    <property type="entry name" value="Peptidase_C19_UCH"/>
</dbReference>
<reference evidence="3 4" key="1">
    <citation type="submission" date="2008-07" db="EMBL/GenBank/DDBJ databases">
        <authorList>
            <person name="El-Sayed N."/>
            <person name="Caler E."/>
            <person name="Inman J."/>
            <person name="Amedeo P."/>
            <person name="Hass B."/>
            <person name="Wortman J."/>
        </authorList>
    </citation>
    <scope>NUCLEOTIDE SEQUENCE [LARGE SCALE GENOMIC DNA]</scope>
    <source>
        <strain evidence="4">ATCC 50983 / TXsc</strain>
    </source>
</reference>
<keyword evidence="4" id="KW-1185">Reference proteome</keyword>
<dbReference type="InterPro" id="IPR028889">
    <property type="entry name" value="USP"/>
</dbReference>
<protein>
    <recommendedName>
        <fullName evidence="2">USP domain-containing protein</fullName>
    </recommendedName>
</protein>
<evidence type="ECO:0000313" key="3">
    <source>
        <dbReference type="EMBL" id="EER13834.1"/>
    </source>
</evidence>
<feature type="domain" description="USP" evidence="2">
    <location>
        <begin position="204"/>
        <end position="232"/>
    </location>
</feature>
<evidence type="ECO:0000256" key="1">
    <source>
        <dbReference type="SAM" id="MobiDB-lite"/>
    </source>
</evidence>
<gene>
    <name evidence="3" type="ORF">Pmar_PMAR029074</name>
</gene>
<dbReference type="GO" id="GO:0016579">
    <property type="term" value="P:protein deubiquitination"/>
    <property type="evidence" value="ECO:0007669"/>
    <property type="project" value="InterPro"/>
</dbReference>
<dbReference type="AlphaFoldDB" id="C5KNV9"/>